<feature type="transmembrane region" description="Helical" evidence="1">
    <location>
        <begin position="20"/>
        <end position="45"/>
    </location>
</feature>
<name>A0ABR2QJQ5_9ROSI</name>
<organism evidence="2 3">
    <name type="scientific">Hibiscus sabdariffa</name>
    <name type="common">roselle</name>
    <dbReference type="NCBI Taxonomy" id="183260"/>
    <lineage>
        <taxon>Eukaryota</taxon>
        <taxon>Viridiplantae</taxon>
        <taxon>Streptophyta</taxon>
        <taxon>Embryophyta</taxon>
        <taxon>Tracheophyta</taxon>
        <taxon>Spermatophyta</taxon>
        <taxon>Magnoliopsida</taxon>
        <taxon>eudicotyledons</taxon>
        <taxon>Gunneridae</taxon>
        <taxon>Pentapetalae</taxon>
        <taxon>rosids</taxon>
        <taxon>malvids</taxon>
        <taxon>Malvales</taxon>
        <taxon>Malvaceae</taxon>
        <taxon>Malvoideae</taxon>
        <taxon>Hibiscus</taxon>
    </lineage>
</organism>
<feature type="transmembrane region" description="Helical" evidence="1">
    <location>
        <begin position="81"/>
        <end position="99"/>
    </location>
</feature>
<keyword evidence="1" id="KW-1133">Transmembrane helix</keyword>
<gene>
    <name evidence="2" type="ORF">V6N11_081394</name>
</gene>
<keyword evidence="1" id="KW-0472">Membrane</keyword>
<keyword evidence="3" id="KW-1185">Reference proteome</keyword>
<evidence type="ECO:0000313" key="3">
    <source>
        <dbReference type="Proteomes" id="UP001396334"/>
    </source>
</evidence>
<dbReference type="EMBL" id="JBBPBN010000037">
    <property type="protein sequence ID" value="KAK9000913.1"/>
    <property type="molecule type" value="Genomic_DNA"/>
</dbReference>
<reference evidence="2 3" key="1">
    <citation type="journal article" date="2024" name="G3 (Bethesda)">
        <title>Genome assembly of Hibiscus sabdariffa L. provides insights into metabolisms of medicinal natural products.</title>
        <authorList>
            <person name="Kim T."/>
        </authorList>
    </citation>
    <scope>NUCLEOTIDE SEQUENCE [LARGE SCALE GENOMIC DNA]</scope>
    <source>
        <strain evidence="2">TK-2024</strain>
        <tissue evidence="2">Old leaves</tissue>
    </source>
</reference>
<accession>A0ABR2QJQ5</accession>
<comment type="caution">
    <text evidence="2">The sequence shown here is derived from an EMBL/GenBank/DDBJ whole genome shotgun (WGS) entry which is preliminary data.</text>
</comment>
<evidence type="ECO:0000256" key="1">
    <source>
        <dbReference type="SAM" id="Phobius"/>
    </source>
</evidence>
<evidence type="ECO:0000313" key="2">
    <source>
        <dbReference type="EMBL" id="KAK9000913.1"/>
    </source>
</evidence>
<proteinExistence type="predicted"/>
<protein>
    <submittedName>
        <fullName evidence="2">Uncharacterized protein</fullName>
    </submittedName>
</protein>
<dbReference type="Proteomes" id="UP001396334">
    <property type="component" value="Unassembled WGS sequence"/>
</dbReference>
<sequence>MFWRHVIFAALVSDFLLHRWLLVMLMFCGVCVVADSKLFLLPVAALSSRKNSSLALIGFKRLDSDYRLAGIVSVSNPRKVIAIWICCVYRLLFLVCLKLRTLSLNYQGYSTGSGYSQSENQQNQSYHVAHTDHSQRMERPAQVFNHRVGSITPNSTNGYVLSSQNGGFSQPSHVQSYSALPHLSPVYTPHIMGNQFSPGQFTSRNFTSGVVMNFPPATSLPVENGR</sequence>
<keyword evidence="1" id="KW-0812">Transmembrane</keyword>